<feature type="region of interest" description="Disordered" evidence="1">
    <location>
        <begin position="1"/>
        <end position="59"/>
    </location>
</feature>
<dbReference type="Gene3D" id="2.60.40.290">
    <property type="match status" value="1"/>
</dbReference>
<dbReference type="InterPro" id="IPR012291">
    <property type="entry name" value="CBM2_carb-bd_dom_sf"/>
</dbReference>
<evidence type="ECO:0000313" key="4">
    <source>
        <dbReference type="EMBL" id="KAB2342436.1"/>
    </source>
</evidence>
<keyword evidence="2" id="KW-0472">Membrane</keyword>
<dbReference type="GO" id="GO:0030247">
    <property type="term" value="F:polysaccharide binding"/>
    <property type="evidence" value="ECO:0007669"/>
    <property type="project" value="UniProtKB-UniRule"/>
</dbReference>
<dbReference type="Pfam" id="PF00553">
    <property type="entry name" value="CBM_2"/>
    <property type="match status" value="1"/>
</dbReference>
<organism evidence="4 5">
    <name type="scientific">Actinomadura rudentiformis</name>
    <dbReference type="NCBI Taxonomy" id="359158"/>
    <lineage>
        <taxon>Bacteria</taxon>
        <taxon>Bacillati</taxon>
        <taxon>Actinomycetota</taxon>
        <taxon>Actinomycetes</taxon>
        <taxon>Streptosporangiales</taxon>
        <taxon>Thermomonosporaceae</taxon>
        <taxon>Actinomadura</taxon>
    </lineage>
</organism>
<feature type="compositionally biased region" description="Low complexity" evidence="1">
    <location>
        <begin position="275"/>
        <end position="314"/>
    </location>
</feature>
<dbReference type="AlphaFoldDB" id="A0A6H9YIQ0"/>
<feature type="compositionally biased region" description="Pro residues" evidence="1">
    <location>
        <begin position="214"/>
        <end position="227"/>
    </location>
</feature>
<dbReference type="SUPFAM" id="SSF49384">
    <property type="entry name" value="Carbohydrate-binding domain"/>
    <property type="match status" value="1"/>
</dbReference>
<protein>
    <recommendedName>
        <fullName evidence="3">CBM2 domain-containing protein</fullName>
    </recommendedName>
</protein>
<gene>
    <name evidence="4" type="ORF">F8566_38465</name>
</gene>
<dbReference type="InterPro" id="IPR001919">
    <property type="entry name" value="CBD2"/>
</dbReference>
<feature type="region of interest" description="Disordered" evidence="1">
    <location>
        <begin position="89"/>
        <end position="231"/>
    </location>
</feature>
<dbReference type="PROSITE" id="PS51173">
    <property type="entry name" value="CBM2"/>
    <property type="match status" value="1"/>
</dbReference>
<dbReference type="GO" id="GO:0005975">
    <property type="term" value="P:carbohydrate metabolic process"/>
    <property type="evidence" value="ECO:0007669"/>
    <property type="project" value="InterPro"/>
</dbReference>
<feature type="domain" description="CBM2" evidence="3">
    <location>
        <begin position="323"/>
        <end position="434"/>
    </location>
</feature>
<accession>A0A6H9YIQ0</accession>
<evidence type="ECO:0000256" key="1">
    <source>
        <dbReference type="SAM" id="MobiDB-lite"/>
    </source>
</evidence>
<evidence type="ECO:0000313" key="5">
    <source>
        <dbReference type="Proteomes" id="UP000468735"/>
    </source>
</evidence>
<feature type="region of interest" description="Disordered" evidence="1">
    <location>
        <begin position="264"/>
        <end position="331"/>
    </location>
</feature>
<dbReference type="Proteomes" id="UP000468735">
    <property type="component" value="Unassembled WGS sequence"/>
</dbReference>
<feature type="compositionally biased region" description="Low complexity" evidence="1">
    <location>
        <begin position="100"/>
        <end position="137"/>
    </location>
</feature>
<keyword evidence="2" id="KW-0812">Transmembrane</keyword>
<proteinExistence type="predicted"/>
<dbReference type="InterPro" id="IPR008965">
    <property type="entry name" value="CBM2/CBM3_carb-bd_dom_sf"/>
</dbReference>
<keyword evidence="5" id="KW-1185">Reference proteome</keyword>
<dbReference type="GO" id="GO:0004553">
    <property type="term" value="F:hydrolase activity, hydrolyzing O-glycosyl compounds"/>
    <property type="evidence" value="ECO:0007669"/>
    <property type="project" value="InterPro"/>
</dbReference>
<dbReference type="OrthoDB" id="3475992at2"/>
<feature type="transmembrane region" description="Helical" evidence="2">
    <location>
        <begin position="237"/>
        <end position="261"/>
    </location>
</feature>
<sequence length="434" mass="44464">MSGQEPGYVPPDHKTTAEFQIPGKDAEAESTMVDQPVDDPEATHEDFPEDGVPPAAEPPATVTDLAVEEPVTVTDFAADIDEPVTVTDFTADTVEEPDVPVAGGAMSSAMSSAMPAAEEVTAPQAAEEQPPVANEQPDVPDEHDLWTVHFGAEEETAPAQAARPAETPPFLAPPAPDVHQQPAAASHQPPLNVPPQQLFVPPSGDNSSQQATSPTPPPPMPGAPMPQAPAARGRSRWPVLLVAIGAVVAILAVAAVGAVLWQRDDGSKKTSAGKPAPSATPTASATPSGPATATPSGTPAATATPTPTGAGAVPPTAPVPPTPTAPPVGPVVSGNGITYQLMQQDPGYYEGRMVFTNRTGKPMKSWKITFDAPGANVKNIWGARLVRKGDRVEIQPLKGAPPVPPGATWEIQYGAAGTAANPKGCKINGKACGF</sequence>
<dbReference type="EMBL" id="WBMT01000022">
    <property type="protein sequence ID" value="KAB2342436.1"/>
    <property type="molecule type" value="Genomic_DNA"/>
</dbReference>
<evidence type="ECO:0000259" key="3">
    <source>
        <dbReference type="PROSITE" id="PS51173"/>
    </source>
</evidence>
<evidence type="ECO:0000256" key="2">
    <source>
        <dbReference type="SAM" id="Phobius"/>
    </source>
</evidence>
<keyword evidence="2" id="KW-1133">Transmembrane helix</keyword>
<dbReference type="SMART" id="SM00637">
    <property type="entry name" value="CBD_II"/>
    <property type="match status" value="1"/>
</dbReference>
<name>A0A6H9YIQ0_9ACTN</name>
<feature type="compositionally biased region" description="Pro residues" evidence="1">
    <location>
        <begin position="166"/>
        <end position="176"/>
    </location>
</feature>
<comment type="caution">
    <text evidence="4">The sequence shown here is derived from an EMBL/GenBank/DDBJ whole genome shotgun (WGS) entry which is preliminary data.</text>
</comment>
<reference evidence="4 5" key="1">
    <citation type="submission" date="2019-09" db="EMBL/GenBank/DDBJ databases">
        <title>Actinomadura physcomitrii sp. nov., a novel actinomycete isolated from moss [Physcomitrium sphaericum (Ludw) Fuernr].</title>
        <authorList>
            <person name="Zhuang X."/>
            <person name="Liu C."/>
        </authorList>
    </citation>
    <scope>NUCLEOTIDE SEQUENCE [LARGE SCALE GENOMIC DNA]</scope>
    <source>
        <strain evidence="4 5">HMC1</strain>
    </source>
</reference>
<feature type="compositionally biased region" description="Pro residues" evidence="1">
    <location>
        <begin position="315"/>
        <end position="329"/>
    </location>
</feature>